<evidence type="ECO:0000256" key="2">
    <source>
        <dbReference type="ARBA" id="ARBA00047375"/>
    </source>
</evidence>
<dbReference type="Proteomes" id="UP001153555">
    <property type="component" value="Unassembled WGS sequence"/>
</dbReference>
<dbReference type="InterPro" id="IPR016039">
    <property type="entry name" value="Thiolase-like"/>
</dbReference>
<dbReference type="EMBL" id="CACSLK010003813">
    <property type="protein sequence ID" value="CAA0809507.1"/>
    <property type="molecule type" value="Genomic_DNA"/>
</dbReference>
<evidence type="ECO:0000256" key="1">
    <source>
        <dbReference type="ARBA" id="ARBA00023315"/>
    </source>
</evidence>
<reference evidence="5" key="1">
    <citation type="submission" date="2019-12" db="EMBL/GenBank/DDBJ databases">
        <authorList>
            <person name="Scholes J."/>
        </authorList>
    </citation>
    <scope>NUCLEOTIDE SEQUENCE</scope>
</reference>
<dbReference type="InterPro" id="IPR013601">
    <property type="entry name" value="FAE1_typ3_polyketide_synth"/>
</dbReference>
<dbReference type="GO" id="GO:0016020">
    <property type="term" value="C:membrane"/>
    <property type="evidence" value="ECO:0007669"/>
    <property type="project" value="InterPro"/>
</dbReference>
<comment type="caution">
    <text evidence="5">The sequence shown here is derived from an EMBL/GenBank/DDBJ whole genome shotgun (WGS) entry which is preliminary data.</text>
</comment>
<dbReference type="InterPro" id="IPR012392">
    <property type="entry name" value="3-ktacl-CoA_syn"/>
</dbReference>
<dbReference type="OrthoDB" id="329835at2759"/>
<keyword evidence="3" id="KW-0812">Transmembrane</keyword>
<name>A0A9N7R3V3_STRHE</name>
<dbReference type="SUPFAM" id="SSF53901">
    <property type="entry name" value="Thiolase-like"/>
    <property type="match status" value="1"/>
</dbReference>
<dbReference type="Gene3D" id="3.40.47.10">
    <property type="match status" value="1"/>
</dbReference>
<comment type="catalytic activity">
    <reaction evidence="2">
        <text>a very-long-chain acyl-CoA + malonyl-CoA + H(+) = a very-long-chain 3-oxoacyl-CoA + CO2 + CoA</text>
        <dbReference type="Rhea" id="RHEA:32727"/>
        <dbReference type="ChEBI" id="CHEBI:15378"/>
        <dbReference type="ChEBI" id="CHEBI:16526"/>
        <dbReference type="ChEBI" id="CHEBI:57287"/>
        <dbReference type="ChEBI" id="CHEBI:57384"/>
        <dbReference type="ChEBI" id="CHEBI:90725"/>
        <dbReference type="ChEBI" id="CHEBI:90736"/>
        <dbReference type="EC" id="2.3.1.199"/>
    </reaction>
</comment>
<dbReference type="AlphaFoldDB" id="A0A9N7R3V3"/>
<keyword evidence="3" id="KW-1133">Transmembrane helix</keyword>
<dbReference type="Pfam" id="PF08392">
    <property type="entry name" value="FAE1_CUT1_RppA"/>
    <property type="match status" value="1"/>
</dbReference>
<proteinExistence type="predicted"/>
<dbReference type="PANTHER" id="PTHR31561">
    <property type="entry name" value="3-KETOACYL-COA SYNTHASE"/>
    <property type="match status" value="1"/>
</dbReference>
<evidence type="ECO:0000256" key="3">
    <source>
        <dbReference type="SAM" id="Phobius"/>
    </source>
</evidence>
<evidence type="ECO:0000259" key="4">
    <source>
        <dbReference type="Pfam" id="PF08392"/>
    </source>
</evidence>
<feature type="domain" description="FAE" evidence="4">
    <location>
        <begin position="85"/>
        <end position="343"/>
    </location>
</feature>
<evidence type="ECO:0000313" key="5">
    <source>
        <dbReference type="EMBL" id="CAA0809507.1"/>
    </source>
</evidence>
<keyword evidence="1" id="KW-0012">Acyltransferase</keyword>
<dbReference type="GO" id="GO:0009922">
    <property type="term" value="F:fatty acid elongase activity"/>
    <property type="evidence" value="ECO:0007669"/>
    <property type="project" value="UniProtKB-EC"/>
</dbReference>
<keyword evidence="6" id="KW-1185">Reference proteome</keyword>
<gene>
    <name evidence="5" type="ORF">SHERM_11515</name>
</gene>
<organism evidence="5 6">
    <name type="scientific">Striga hermonthica</name>
    <name type="common">Purple witchweed</name>
    <name type="synonym">Buchnera hermonthica</name>
    <dbReference type="NCBI Taxonomy" id="68872"/>
    <lineage>
        <taxon>Eukaryota</taxon>
        <taxon>Viridiplantae</taxon>
        <taxon>Streptophyta</taxon>
        <taxon>Embryophyta</taxon>
        <taxon>Tracheophyta</taxon>
        <taxon>Spermatophyta</taxon>
        <taxon>Magnoliopsida</taxon>
        <taxon>eudicotyledons</taxon>
        <taxon>Gunneridae</taxon>
        <taxon>Pentapetalae</taxon>
        <taxon>asterids</taxon>
        <taxon>lamiids</taxon>
        <taxon>Lamiales</taxon>
        <taxon>Orobanchaceae</taxon>
        <taxon>Buchnereae</taxon>
        <taxon>Striga</taxon>
    </lineage>
</organism>
<sequence length="376" mass="41010">MAKPNNNKDTSNVSSQKLLLSQIINSLLTNLMNLSTLTTLLILITSQFALLLTQKTFNPIYHFLPSSLLLLLITARSSFRALRAPPPVYLVDFTCFKPPNFCRVPKSTYLEHVSMLDFLDGESVSFMSKVLKRSGQGEMTYLPPAVHTIPPSSSHGEAAREARLALFPVFEALLSKTGLGPSEIDVLIVNCSGFCPEPSLSAEVVREYGLREDVKSFNLSGMGCSGSALAVAAAADVLRVGGRPGNAVVLSTEVLSTGWYPGRDPGMMVLNCVFRWGAAGVVVTSRREAGRTAKYRLVHHVRSQRAWDDSGYYSAIREEDEEGLTGVTLRRDLLQVAGETLRRDKGVGRAAPRGFKNPDCGLLSSKPMWAIDSRNS</sequence>
<evidence type="ECO:0000313" key="6">
    <source>
        <dbReference type="Proteomes" id="UP001153555"/>
    </source>
</evidence>
<dbReference type="GO" id="GO:0006633">
    <property type="term" value="P:fatty acid biosynthetic process"/>
    <property type="evidence" value="ECO:0007669"/>
    <property type="project" value="InterPro"/>
</dbReference>
<protein>
    <submittedName>
        <fullName evidence="5">3-ketoacyl-CoA synthase 5</fullName>
    </submittedName>
</protein>
<feature type="transmembrane region" description="Helical" evidence="3">
    <location>
        <begin position="34"/>
        <end position="53"/>
    </location>
</feature>
<keyword evidence="1" id="KW-0808">Transferase</keyword>
<keyword evidence="3" id="KW-0472">Membrane</keyword>
<accession>A0A9N7R3V3</accession>